<organism evidence="2">
    <name type="scientific">freshwater metagenome</name>
    <dbReference type="NCBI Taxonomy" id="449393"/>
    <lineage>
        <taxon>unclassified sequences</taxon>
        <taxon>metagenomes</taxon>
        <taxon>ecological metagenomes</taxon>
    </lineage>
</organism>
<evidence type="ECO:0000313" key="2">
    <source>
        <dbReference type="EMBL" id="CAB4922796.1"/>
    </source>
</evidence>
<feature type="region of interest" description="Disordered" evidence="1">
    <location>
        <begin position="241"/>
        <end position="260"/>
    </location>
</feature>
<dbReference type="Gene3D" id="3.90.226.10">
    <property type="entry name" value="2-enoyl-CoA Hydratase, Chain A, domain 1"/>
    <property type="match status" value="1"/>
</dbReference>
<sequence>MQGTQASATDQQGATRVACAVADGRATITLVRAAARNAIDRRFTEELEAAVDACAARTDLRVVVIVAEGDHFSVGGDLRHMAGFADELGDELGRMITPFHRALDTLARLEVPVVAGVQGAFAGGAMGIAYAADVVVAADDLRVAAGFPALGLSGDGGTSWHLPRLVGLRRAQELLVENRILDAAEALDWGLVTRTVPRAELAAEVERTAARLAAGPTRSLGRARRLLRTSSTTSIGDRLAEERESMRELGDTADAREGVRAFAEKRAPRFEGR</sequence>
<proteinExistence type="predicted"/>
<dbReference type="InterPro" id="IPR014748">
    <property type="entry name" value="Enoyl-CoA_hydra_C"/>
</dbReference>
<gene>
    <name evidence="2" type="ORF">UFOPK3564_01933</name>
</gene>
<dbReference type="SUPFAM" id="SSF52096">
    <property type="entry name" value="ClpP/crotonase"/>
    <property type="match status" value="1"/>
</dbReference>
<dbReference type="Gene3D" id="1.10.12.10">
    <property type="entry name" value="Lyase 2-enoyl-coa Hydratase, Chain A, domain 2"/>
    <property type="match status" value="1"/>
</dbReference>
<reference evidence="2" key="1">
    <citation type="submission" date="2020-05" db="EMBL/GenBank/DDBJ databases">
        <authorList>
            <person name="Chiriac C."/>
            <person name="Salcher M."/>
            <person name="Ghai R."/>
            <person name="Kavagutti S V."/>
        </authorList>
    </citation>
    <scope>NUCLEOTIDE SEQUENCE</scope>
</reference>
<name>A0A6J7HVF8_9ZZZZ</name>
<dbReference type="InterPro" id="IPR001753">
    <property type="entry name" value="Enoyl-CoA_hydra/iso"/>
</dbReference>
<dbReference type="PANTHER" id="PTHR43459:SF1">
    <property type="entry name" value="EG:BACN32G11.4 PROTEIN"/>
    <property type="match status" value="1"/>
</dbReference>
<dbReference type="PANTHER" id="PTHR43459">
    <property type="entry name" value="ENOYL-COA HYDRATASE"/>
    <property type="match status" value="1"/>
</dbReference>
<dbReference type="CDD" id="cd06558">
    <property type="entry name" value="crotonase-like"/>
    <property type="match status" value="1"/>
</dbReference>
<protein>
    <submittedName>
        <fullName evidence="2">Unannotated protein</fullName>
    </submittedName>
</protein>
<evidence type="ECO:0000256" key="1">
    <source>
        <dbReference type="SAM" id="MobiDB-lite"/>
    </source>
</evidence>
<dbReference type="AlphaFoldDB" id="A0A6J7HVF8"/>
<dbReference type="Pfam" id="PF00378">
    <property type="entry name" value="ECH_1"/>
    <property type="match status" value="1"/>
</dbReference>
<dbReference type="EMBL" id="CAFBMK010000115">
    <property type="protein sequence ID" value="CAB4922796.1"/>
    <property type="molecule type" value="Genomic_DNA"/>
</dbReference>
<dbReference type="InterPro" id="IPR029045">
    <property type="entry name" value="ClpP/crotonase-like_dom_sf"/>
</dbReference>
<accession>A0A6J7HVF8</accession>